<dbReference type="EMBL" id="CM042055">
    <property type="protein sequence ID" value="KAI3702648.1"/>
    <property type="molecule type" value="Genomic_DNA"/>
</dbReference>
<dbReference type="Proteomes" id="UP001055879">
    <property type="component" value="Linkage Group LG09"/>
</dbReference>
<evidence type="ECO:0000313" key="1">
    <source>
        <dbReference type="EMBL" id="KAI3702648.1"/>
    </source>
</evidence>
<name>A0ACB8ZZN3_ARCLA</name>
<proteinExistence type="predicted"/>
<gene>
    <name evidence="1" type="ORF">L6452_28396</name>
</gene>
<evidence type="ECO:0000313" key="2">
    <source>
        <dbReference type="Proteomes" id="UP001055879"/>
    </source>
</evidence>
<comment type="caution">
    <text evidence="1">The sequence shown here is derived from an EMBL/GenBank/DDBJ whole genome shotgun (WGS) entry which is preliminary data.</text>
</comment>
<protein>
    <submittedName>
        <fullName evidence="1">Uncharacterized protein</fullName>
    </submittedName>
</protein>
<reference evidence="2" key="1">
    <citation type="journal article" date="2022" name="Mol. Ecol. Resour.">
        <title>The genomes of chicory, endive, great burdock and yacon provide insights into Asteraceae palaeo-polyploidization history and plant inulin production.</title>
        <authorList>
            <person name="Fan W."/>
            <person name="Wang S."/>
            <person name="Wang H."/>
            <person name="Wang A."/>
            <person name="Jiang F."/>
            <person name="Liu H."/>
            <person name="Zhao H."/>
            <person name="Xu D."/>
            <person name="Zhang Y."/>
        </authorList>
    </citation>
    <scope>NUCLEOTIDE SEQUENCE [LARGE SCALE GENOMIC DNA]</scope>
    <source>
        <strain evidence="2">cv. Niubang</strain>
    </source>
</reference>
<keyword evidence="2" id="KW-1185">Reference proteome</keyword>
<sequence length="243" mass="27575">MLRGAALTWWNVYSASIEATVLAQLSWETFKKKVMDEFCNERAMDRIVDEFRSLKKGSLLVKDYNKLFMDKLGLVGHLVPTERDKIKAYIKGLPTEMMNMTERSGTIEKRKWEGGHTFSRRPRNFNNSQRGGGPRRDSPWCSRCRSKHTGPCNSKSEPCYKCGKPGHRYIECPIKERICFGCKEPGHVRSECPKAMVSYNGGKKVDTPKATGRAFQMTTEEAKASTDVVSGCFARNYPCPLLV</sequence>
<accession>A0ACB8ZZN3</accession>
<organism evidence="1 2">
    <name type="scientific">Arctium lappa</name>
    <name type="common">Greater burdock</name>
    <name type="synonym">Lappa major</name>
    <dbReference type="NCBI Taxonomy" id="4217"/>
    <lineage>
        <taxon>Eukaryota</taxon>
        <taxon>Viridiplantae</taxon>
        <taxon>Streptophyta</taxon>
        <taxon>Embryophyta</taxon>
        <taxon>Tracheophyta</taxon>
        <taxon>Spermatophyta</taxon>
        <taxon>Magnoliopsida</taxon>
        <taxon>eudicotyledons</taxon>
        <taxon>Gunneridae</taxon>
        <taxon>Pentapetalae</taxon>
        <taxon>asterids</taxon>
        <taxon>campanulids</taxon>
        <taxon>Asterales</taxon>
        <taxon>Asteraceae</taxon>
        <taxon>Carduoideae</taxon>
        <taxon>Cardueae</taxon>
        <taxon>Arctiinae</taxon>
        <taxon>Arctium</taxon>
    </lineage>
</organism>
<reference evidence="1 2" key="2">
    <citation type="journal article" date="2022" name="Mol. Ecol. Resour.">
        <title>The genomes of chicory, endive, great burdock and yacon provide insights into Asteraceae paleo-polyploidization history and plant inulin production.</title>
        <authorList>
            <person name="Fan W."/>
            <person name="Wang S."/>
            <person name="Wang H."/>
            <person name="Wang A."/>
            <person name="Jiang F."/>
            <person name="Liu H."/>
            <person name="Zhao H."/>
            <person name="Xu D."/>
            <person name="Zhang Y."/>
        </authorList>
    </citation>
    <scope>NUCLEOTIDE SEQUENCE [LARGE SCALE GENOMIC DNA]</scope>
    <source>
        <strain evidence="2">cv. Niubang</strain>
    </source>
</reference>